<dbReference type="RefSeq" id="WP_204707646.1">
    <property type="nucleotide sequence ID" value="NZ_JBHSZV010000005.1"/>
</dbReference>
<sequence length="100" mass="11678">MDFLRFQSLIINKIPIYTCGQYSSRLDGTVVIEIEEQLTRKLVNNLKREYINHVIVYDDYTGNSPFFLNGPYYLEEKSELLILNKVSATKVSENKKDIII</sequence>
<evidence type="ECO:0000313" key="2">
    <source>
        <dbReference type="Proteomes" id="UP001596410"/>
    </source>
</evidence>
<organism evidence="1 2">
    <name type="scientific">Halobacillus seohaensis</name>
    <dbReference type="NCBI Taxonomy" id="447421"/>
    <lineage>
        <taxon>Bacteria</taxon>
        <taxon>Bacillati</taxon>
        <taxon>Bacillota</taxon>
        <taxon>Bacilli</taxon>
        <taxon>Bacillales</taxon>
        <taxon>Bacillaceae</taxon>
        <taxon>Halobacillus</taxon>
    </lineage>
</organism>
<dbReference type="Proteomes" id="UP001596410">
    <property type="component" value="Unassembled WGS sequence"/>
</dbReference>
<accession>A0ABW2EIJ6</accession>
<keyword evidence="2" id="KW-1185">Reference proteome</keyword>
<comment type="caution">
    <text evidence="1">The sequence shown here is derived from an EMBL/GenBank/DDBJ whole genome shotgun (WGS) entry which is preliminary data.</text>
</comment>
<protein>
    <submittedName>
        <fullName evidence="1">Uncharacterized protein</fullName>
    </submittedName>
</protein>
<proteinExistence type="predicted"/>
<name>A0ABW2EIJ6_9BACI</name>
<reference evidence="2" key="1">
    <citation type="journal article" date="2019" name="Int. J. Syst. Evol. Microbiol.">
        <title>The Global Catalogue of Microorganisms (GCM) 10K type strain sequencing project: providing services to taxonomists for standard genome sequencing and annotation.</title>
        <authorList>
            <consortium name="The Broad Institute Genomics Platform"/>
            <consortium name="The Broad Institute Genome Sequencing Center for Infectious Disease"/>
            <person name="Wu L."/>
            <person name="Ma J."/>
        </authorList>
    </citation>
    <scope>NUCLEOTIDE SEQUENCE [LARGE SCALE GENOMIC DNA]</scope>
    <source>
        <strain evidence="2">CGMCC 4.1621</strain>
    </source>
</reference>
<gene>
    <name evidence="1" type="ORF">ACFQIC_02775</name>
</gene>
<dbReference type="EMBL" id="JBHSZV010000005">
    <property type="protein sequence ID" value="MFC7060796.1"/>
    <property type="molecule type" value="Genomic_DNA"/>
</dbReference>
<evidence type="ECO:0000313" key="1">
    <source>
        <dbReference type="EMBL" id="MFC7060796.1"/>
    </source>
</evidence>